<dbReference type="EMBL" id="SSTE01010863">
    <property type="protein sequence ID" value="KAA0052304.1"/>
    <property type="molecule type" value="Genomic_DNA"/>
</dbReference>
<evidence type="ECO:0000313" key="4">
    <source>
        <dbReference type="Proteomes" id="UP000321393"/>
    </source>
</evidence>
<accession>A0A5A7UAA9</accession>
<dbReference type="Proteomes" id="UP000321947">
    <property type="component" value="Unassembled WGS sequence"/>
</dbReference>
<reference evidence="4 5" key="1">
    <citation type="submission" date="2019-08" db="EMBL/GenBank/DDBJ databases">
        <title>Draft genome sequences of two oriental melons (Cucumis melo L. var makuwa).</title>
        <authorList>
            <person name="Kwon S.-Y."/>
        </authorList>
    </citation>
    <scope>NUCLEOTIDE SEQUENCE [LARGE SCALE GENOMIC DNA]</scope>
    <source>
        <strain evidence="5">cv. Chang Bougi</strain>
        <strain evidence="4">cv. SW 3</strain>
        <tissue evidence="2">Leaf</tissue>
    </source>
</reference>
<gene>
    <name evidence="3" type="ORF">E5676_scaffold113G001290</name>
    <name evidence="2" type="ORF">E6C27_scaffold207G001400</name>
</gene>
<protein>
    <submittedName>
        <fullName evidence="2">Gypsy/ty3 element polyprotein</fullName>
    </submittedName>
</protein>
<name>A0A5A7UAA9_CUCMM</name>
<proteinExistence type="predicted"/>
<evidence type="ECO:0000256" key="1">
    <source>
        <dbReference type="SAM" id="SignalP"/>
    </source>
</evidence>
<keyword evidence="1" id="KW-0732">Signal</keyword>
<evidence type="ECO:0000313" key="5">
    <source>
        <dbReference type="Proteomes" id="UP000321947"/>
    </source>
</evidence>
<feature type="chain" id="PRO_5042722201" evidence="1">
    <location>
        <begin position="23"/>
        <end position="222"/>
    </location>
</feature>
<comment type="caution">
    <text evidence="2">The sequence shown here is derived from an EMBL/GenBank/DDBJ whole genome shotgun (WGS) entry which is preliminary data.</text>
</comment>
<dbReference type="EMBL" id="SSTD01015999">
    <property type="protein sequence ID" value="TYK01867.1"/>
    <property type="molecule type" value="Genomic_DNA"/>
</dbReference>
<evidence type="ECO:0000313" key="3">
    <source>
        <dbReference type="EMBL" id="TYK01867.1"/>
    </source>
</evidence>
<dbReference type="AlphaFoldDB" id="A0A5A7UAA9"/>
<sequence>MRIREIFKRLILWLVLPELGFSANTGVYHAHPTSDNLTIIVAAKLTDVVAAYPNGAAINQYLRCLLPPMFIQSDSSSRRMISTTQQSKGLYLLDDDASSSSTLGLVFYLHTYARPPITQVYRRKASDLILNIQLSSPLTFLLCTAGIFVCVLVELFAAASETEIEVIKQEVQRLPILEKTVEKMHAMLLELYEDHQKYLTRSELTDTSTGKRKMSTKDVIEE</sequence>
<dbReference type="Proteomes" id="UP000321393">
    <property type="component" value="Unassembled WGS sequence"/>
</dbReference>
<evidence type="ECO:0000313" key="2">
    <source>
        <dbReference type="EMBL" id="KAA0052304.1"/>
    </source>
</evidence>
<organism evidence="2 4">
    <name type="scientific">Cucumis melo var. makuwa</name>
    <name type="common">Oriental melon</name>
    <dbReference type="NCBI Taxonomy" id="1194695"/>
    <lineage>
        <taxon>Eukaryota</taxon>
        <taxon>Viridiplantae</taxon>
        <taxon>Streptophyta</taxon>
        <taxon>Embryophyta</taxon>
        <taxon>Tracheophyta</taxon>
        <taxon>Spermatophyta</taxon>
        <taxon>Magnoliopsida</taxon>
        <taxon>eudicotyledons</taxon>
        <taxon>Gunneridae</taxon>
        <taxon>Pentapetalae</taxon>
        <taxon>rosids</taxon>
        <taxon>fabids</taxon>
        <taxon>Cucurbitales</taxon>
        <taxon>Cucurbitaceae</taxon>
        <taxon>Benincaseae</taxon>
        <taxon>Cucumis</taxon>
    </lineage>
</organism>
<feature type="signal peptide" evidence="1">
    <location>
        <begin position="1"/>
        <end position="22"/>
    </location>
</feature>